<dbReference type="OrthoDB" id="9772207at2"/>
<dbReference type="RefSeq" id="WP_079576384.1">
    <property type="nucleotide sequence ID" value="NZ_FUZQ01000008.1"/>
</dbReference>
<dbReference type="FunFam" id="1.20.1270.50:FF:000004">
    <property type="entry name" value="alpha-mannosidase 2C1 isoform X1"/>
    <property type="match status" value="1"/>
</dbReference>
<dbReference type="EMBL" id="FUZQ01000008">
    <property type="protein sequence ID" value="SKC80558.1"/>
    <property type="molecule type" value="Genomic_DNA"/>
</dbReference>
<sequence>MGLEPDDVTLGRVRRFVDERLTPALDAARAPITVTAWSQPGEPVRPDVVLALPDDAFHPVAPGEPWGEPWSTTWLRLRGEVPAAWAGEESRVDLEVDLGFTRDTPGFQAEGTARAHDGRVLKGISPYNRRVPLPLLLRADRTGVEAWSAGAAALPVDVWVEAAANPVMDPDFTFAPTPLGDPATLPAVPQYAWGEIGLRLRDDATWGLWRDVRVLREQLEVLPGPGLRRGRVLRALARMLDVVQVATPEALRASAPAARAELAGVLAEGNGDGGHEVVAVGHAHIDSAWLWPFRETRRKVVRTYSNALALLEEYPETTFVTSSAQHLAWVQESEPELFERIRSAVDAGRFVPVGGMWVESDTMLLSGESMVRQLLEGTTWFSDELGVRCREVWLPDSFGYSAALPQIFRAAGMRRFLSQKMSWNDTNRMPHHTFTWEGIDGSRVLAHFPPVDNYNSDLTPRQLAHAEANVADSDTVSAELSLAPSGWGDGGGGPTREHAETARRVRDLAGSARVAWGTPDDFFARSEALAAAAQERGEASPVWVGEMPLELHRGVSTSQQRLKADNRRSESALREAELWCATATRRTGAAYPLDELRGLWRTVLVHQFHDVLPGSSIAWVYQDSARDHEWVQRRCAELVADALDVLAGAGAQGAPAAGRDELWANPSPVVLDGIQPLSVGPRRVAGSPPAQADGATWILQDDALRVVVDGSGHVVSLVDRATGRDAVAGAGPANVARLFRDLPNRWDAWDIDAHAHRVSRDVPEARVGVEDGTIVVERVLGPGGSTLAQRLELVDGALEVTTAVDWNEREELLVLSWPLDVRAHEVAAETQFGHVRRPTHRNTSWQSARFVDVAHRWVHVGDAGFGVGIANRTTQGYDAASEVRPDGGTTTTVNLHLLRGPRYPDPGADLGRHTFVHRVRPGAAVVDAVRDGYALSLPPRQVSSGRAAVEPLVRVDGPGLLVESVKLAHDGSGDLVVRLYEPHGAQASVGVAFDGPGTVARVDLLEEPLGDETDGARSFEGWTEDDACGAALVVRPFGIVTLRHVPGTRVEPAQHVEVPRTTPRRES</sequence>
<keyword evidence="4" id="KW-0326">Glycosidase</keyword>
<dbReference type="GO" id="GO:0009313">
    <property type="term" value="P:oligosaccharide catabolic process"/>
    <property type="evidence" value="ECO:0007669"/>
    <property type="project" value="TreeGrafter"/>
</dbReference>
<accession>A0A1T5LY79</accession>
<dbReference type="Pfam" id="PF17677">
    <property type="entry name" value="Glyco_hydro38C2"/>
    <property type="match status" value="1"/>
</dbReference>
<reference evidence="6 7" key="1">
    <citation type="submission" date="2017-02" db="EMBL/GenBank/DDBJ databases">
        <authorList>
            <person name="Peterson S.W."/>
        </authorList>
    </citation>
    <scope>NUCLEOTIDE SEQUENCE [LARGE SCALE GENOMIC DNA]</scope>
    <source>
        <strain evidence="6 7">DSM 21481</strain>
    </source>
</reference>
<evidence type="ECO:0000256" key="2">
    <source>
        <dbReference type="ARBA" id="ARBA00022723"/>
    </source>
</evidence>
<feature type="domain" description="Glycoside hydrolase family 38 central" evidence="5">
    <location>
        <begin position="550"/>
        <end position="628"/>
    </location>
</feature>
<dbReference type="GO" id="GO:0004559">
    <property type="term" value="F:alpha-mannosidase activity"/>
    <property type="evidence" value="ECO:0007669"/>
    <property type="project" value="InterPro"/>
</dbReference>
<keyword evidence="7" id="KW-1185">Reference proteome</keyword>
<comment type="similarity">
    <text evidence="1">Belongs to the glycosyl hydrolase 38 family.</text>
</comment>
<dbReference type="Gene3D" id="1.20.1270.50">
    <property type="entry name" value="Glycoside hydrolase family 38, central domain"/>
    <property type="match status" value="1"/>
</dbReference>
<dbReference type="PANTHER" id="PTHR46017">
    <property type="entry name" value="ALPHA-MANNOSIDASE 2C1"/>
    <property type="match status" value="1"/>
</dbReference>
<keyword evidence="2" id="KW-0479">Metal-binding</keyword>
<dbReference type="InterPro" id="IPR054723">
    <property type="entry name" value="Ams1-like_N"/>
</dbReference>
<dbReference type="Pfam" id="PF09261">
    <property type="entry name" value="Alpha-mann_mid"/>
    <property type="match status" value="1"/>
</dbReference>
<dbReference type="InterPro" id="IPR028995">
    <property type="entry name" value="Glyco_hydro_57/38_cen_sf"/>
</dbReference>
<dbReference type="InterPro" id="IPR027291">
    <property type="entry name" value="Glyco_hydro_38_N_sf"/>
</dbReference>
<dbReference type="SUPFAM" id="SSF88688">
    <property type="entry name" value="Families 57/38 glycoside transferase middle domain"/>
    <property type="match status" value="1"/>
</dbReference>
<dbReference type="Pfam" id="PF07748">
    <property type="entry name" value="Glyco_hydro_38C"/>
    <property type="match status" value="1"/>
</dbReference>
<dbReference type="Pfam" id="PF22907">
    <property type="entry name" value="Ams1-like_1st"/>
    <property type="match status" value="1"/>
</dbReference>
<dbReference type="SMART" id="SM00872">
    <property type="entry name" value="Alpha-mann_mid"/>
    <property type="match status" value="1"/>
</dbReference>
<dbReference type="InterPro" id="IPR011013">
    <property type="entry name" value="Gal_mutarotase_sf_dom"/>
</dbReference>
<dbReference type="GO" id="GO:0046872">
    <property type="term" value="F:metal ion binding"/>
    <property type="evidence" value="ECO:0007669"/>
    <property type="project" value="UniProtKB-KW"/>
</dbReference>
<dbReference type="InterPro" id="IPR037094">
    <property type="entry name" value="Glyco_hydro_38_cen_sf"/>
</dbReference>
<dbReference type="GO" id="GO:0006013">
    <property type="term" value="P:mannose metabolic process"/>
    <property type="evidence" value="ECO:0007669"/>
    <property type="project" value="InterPro"/>
</dbReference>
<evidence type="ECO:0000259" key="5">
    <source>
        <dbReference type="SMART" id="SM00872"/>
    </source>
</evidence>
<keyword evidence="3" id="KW-0378">Hydrolase</keyword>
<evidence type="ECO:0000256" key="3">
    <source>
        <dbReference type="ARBA" id="ARBA00022801"/>
    </source>
</evidence>
<protein>
    <submittedName>
        <fullName evidence="6">Alpha-mannosidase</fullName>
    </submittedName>
</protein>
<organism evidence="6 7">
    <name type="scientific">Krasilnikoviella flava</name>
    <dbReference type="NCBI Taxonomy" id="526729"/>
    <lineage>
        <taxon>Bacteria</taxon>
        <taxon>Bacillati</taxon>
        <taxon>Actinomycetota</taxon>
        <taxon>Actinomycetes</taxon>
        <taxon>Micrococcales</taxon>
        <taxon>Promicromonosporaceae</taxon>
        <taxon>Krasilnikoviella</taxon>
    </lineage>
</organism>
<name>A0A1T5LY79_9MICO</name>
<dbReference type="Proteomes" id="UP000189777">
    <property type="component" value="Unassembled WGS sequence"/>
</dbReference>
<dbReference type="FunFam" id="3.20.110.10:FF:000002">
    <property type="entry name" value="alpha-mannosidase 2C1 isoform X1"/>
    <property type="match status" value="1"/>
</dbReference>
<dbReference type="InterPro" id="IPR011682">
    <property type="entry name" value="Glyco_hydro_38_C"/>
</dbReference>
<dbReference type="Gene3D" id="2.70.98.30">
    <property type="entry name" value="Golgi alpha-mannosidase II, domain 4"/>
    <property type="match status" value="1"/>
</dbReference>
<evidence type="ECO:0000313" key="7">
    <source>
        <dbReference type="Proteomes" id="UP000189777"/>
    </source>
</evidence>
<dbReference type="InterPro" id="IPR041147">
    <property type="entry name" value="GH38_C"/>
</dbReference>
<dbReference type="SUPFAM" id="SSF74650">
    <property type="entry name" value="Galactose mutarotase-like"/>
    <property type="match status" value="1"/>
</dbReference>
<dbReference type="InterPro" id="IPR000602">
    <property type="entry name" value="Glyco_hydro_38_N"/>
</dbReference>
<dbReference type="AlphaFoldDB" id="A0A1T5LY79"/>
<dbReference type="Pfam" id="PF01074">
    <property type="entry name" value="Glyco_hydro_38N"/>
    <property type="match status" value="1"/>
</dbReference>
<dbReference type="STRING" id="526729.SAMN04324258_4028"/>
<evidence type="ECO:0000313" key="6">
    <source>
        <dbReference type="EMBL" id="SKC80558.1"/>
    </source>
</evidence>
<dbReference type="PANTHER" id="PTHR46017:SF1">
    <property type="entry name" value="ALPHA-MANNOSIDASE 2C1"/>
    <property type="match status" value="1"/>
</dbReference>
<dbReference type="InterPro" id="IPR011330">
    <property type="entry name" value="Glyco_hydro/deAcase_b/a-brl"/>
</dbReference>
<gene>
    <name evidence="6" type="ORF">SAMN04324258_4028</name>
</gene>
<evidence type="ECO:0000256" key="1">
    <source>
        <dbReference type="ARBA" id="ARBA00009792"/>
    </source>
</evidence>
<dbReference type="InterPro" id="IPR015341">
    <property type="entry name" value="Glyco_hydro_38_cen"/>
</dbReference>
<dbReference type="SUPFAM" id="SSF88713">
    <property type="entry name" value="Glycoside hydrolase/deacetylase"/>
    <property type="match status" value="1"/>
</dbReference>
<evidence type="ECO:0000256" key="4">
    <source>
        <dbReference type="ARBA" id="ARBA00023295"/>
    </source>
</evidence>
<proteinExistence type="inferred from homology"/>
<dbReference type="CDD" id="cd10789">
    <property type="entry name" value="GH38N_AMII_ER_cytosolic"/>
    <property type="match status" value="1"/>
</dbReference>
<dbReference type="GO" id="GO:0030246">
    <property type="term" value="F:carbohydrate binding"/>
    <property type="evidence" value="ECO:0007669"/>
    <property type="project" value="InterPro"/>
</dbReference>
<dbReference type="Gene3D" id="3.20.110.10">
    <property type="entry name" value="Glycoside hydrolase 38, N terminal domain"/>
    <property type="match status" value="1"/>
</dbReference>